<accession>A0AAN7RYU3</accession>
<feature type="domain" description="Reverse transcriptase" evidence="1">
    <location>
        <begin position="1"/>
        <end position="144"/>
    </location>
</feature>
<gene>
    <name evidence="2" type="ORF">QYF61_002196</name>
</gene>
<reference evidence="2 3" key="1">
    <citation type="journal article" date="2023" name="J. Hered.">
        <title>Chromosome-level genome of the wood stork (Mycteria americana) provides insight into avian chromosome evolution.</title>
        <authorList>
            <person name="Flamio R. Jr."/>
            <person name="Ramstad K.M."/>
        </authorList>
    </citation>
    <scope>NUCLEOTIDE SEQUENCE [LARGE SCALE GENOMIC DNA]</scope>
    <source>
        <strain evidence="2">JAX WOST 10</strain>
    </source>
</reference>
<proteinExistence type="predicted"/>
<dbReference type="Proteomes" id="UP001333110">
    <property type="component" value="Unassembled WGS sequence"/>
</dbReference>
<dbReference type="PROSITE" id="PS50878">
    <property type="entry name" value="RT_POL"/>
    <property type="match status" value="1"/>
</dbReference>
<sequence>MRLTCKESIPWKFPRPVTLDVSDARGTWCADSKKWIRNWLDGCIQRVVVNGSMSGWRSVRNGVPQGSILGPVLLNIFINDIDSGIECTLSKFADDTKLSGEVDTSEGQDAIQRDLDKLEEWAHLNLTRFNRPSARSCTWVGTTSSINNGWGMKGLRAALWTGLGGASG</sequence>
<comment type="caution">
    <text evidence="2">The sequence shown here is derived from an EMBL/GenBank/DDBJ whole genome shotgun (WGS) entry which is preliminary data.</text>
</comment>
<dbReference type="Pfam" id="PF00078">
    <property type="entry name" value="RVT_1"/>
    <property type="match status" value="1"/>
</dbReference>
<name>A0AAN7RYU3_MYCAM</name>
<dbReference type="PANTHER" id="PTHR33332">
    <property type="entry name" value="REVERSE TRANSCRIPTASE DOMAIN-CONTAINING PROTEIN"/>
    <property type="match status" value="1"/>
</dbReference>
<evidence type="ECO:0000313" key="2">
    <source>
        <dbReference type="EMBL" id="KAK4821780.1"/>
    </source>
</evidence>
<protein>
    <recommendedName>
        <fullName evidence="1">Reverse transcriptase domain-containing protein</fullName>
    </recommendedName>
</protein>
<organism evidence="2 3">
    <name type="scientific">Mycteria americana</name>
    <name type="common">Wood stork</name>
    <dbReference type="NCBI Taxonomy" id="33587"/>
    <lineage>
        <taxon>Eukaryota</taxon>
        <taxon>Metazoa</taxon>
        <taxon>Chordata</taxon>
        <taxon>Craniata</taxon>
        <taxon>Vertebrata</taxon>
        <taxon>Euteleostomi</taxon>
        <taxon>Archelosauria</taxon>
        <taxon>Archosauria</taxon>
        <taxon>Dinosauria</taxon>
        <taxon>Saurischia</taxon>
        <taxon>Theropoda</taxon>
        <taxon>Coelurosauria</taxon>
        <taxon>Aves</taxon>
        <taxon>Neognathae</taxon>
        <taxon>Neoaves</taxon>
        <taxon>Aequornithes</taxon>
        <taxon>Ciconiiformes</taxon>
        <taxon>Ciconiidae</taxon>
        <taxon>Mycteria</taxon>
    </lineage>
</organism>
<dbReference type="InterPro" id="IPR000477">
    <property type="entry name" value="RT_dom"/>
</dbReference>
<dbReference type="EMBL" id="JAUNZN010000004">
    <property type="protein sequence ID" value="KAK4821780.1"/>
    <property type="molecule type" value="Genomic_DNA"/>
</dbReference>
<evidence type="ECO:0000259" key="1">
    <source>
        <dbReference type="PROSITE" id="PS50878"/>
    </source>
</evidence>
<keyword evidence="3" id="KW-1185">Reference proteome</keyword>
<evidence type="ECO:0000313" key="3">
    <source>
        <dbReference type="Proteomes" id="UP001333110"/>
    </source>
</evidence>
<dbReference type="AlphaFoldDB" id="A0AAN7RYU3"/>